<organism evidence="2 3">
    <name type="scientific">Tuber borchii</name>
    <name type="common">White truffle</name>
    <dbReference type="NCBI Taxonomy" id="42251"/>
    <lineage>
        <taxon>Eukaryota</taxon>
        <taxon>Fungi</taxon>
        <taxon>Dikarya</taxon>
        <taxon>Ascomycota</taxon>
        <taxon>Pezizomycotina</taxon>
        <taxon>Pezizomycetes</taxon>
        <taxon>Pezizales</taxon>
        <taxon>Tuberaceae</taxon>
        <taxon>Tuber</taxon>
    </lineage>
</organism>
<accession>A0A2T7A9C1</accession>
<keyword evidence="3" id="KW-1185">Reference proteome</keyword>
<feature type="region of interest" description="Disordered" evidence="1">
    <location>
        <begin position="1"/>
        <end position="24"/>
    </location>
</feature>
<dbReference type="STRING" id="42251.A0A2T7A9C1"/>
<feature type="compositionally biased region" description="Low complexity" evidence="1">
    <location>
        <begin position="315"/>
        <end position="325"/>
    </location>
</feature>
<gene>
    <name evidence="2" type="ORF">B9Z19DRAFT_1098130</name>
</gene>
<comment type="caution">
    <text evidence="2">The sequence shown here is derived from an EMBL/GenBank/DDBJ whole genome shotgun (WGS) entry which is preliminary data.</text>
</comment>
<feature type="compositionally biased region" description="Basic and acidic residues" evidence="1">
    <location>
        <begin position="53"/>
        <end position="83"/>
    </location>
</feature>
<feature type="region of interest" description="Disordered" evidence="1">
    <location>
        <begin position="258"/>
        <end position="280"/>
    </location>
</feature>
<name>A0A2T7A9C1_TUBBO</name>
<dbReference type="OrthoDB" id="5395975at2759"/>
<feature type="compositionally biased region" description="Polar residues" evidence="1">
    <location>
        <begin position="184"/>
        <end position="213"/>
    </location>
</feature>
<protein>
    <submittedName>
        <fullName evidence="2">Uncharacterized protein</fullName>
    </submittedName>
</protein>
<proteinExistence type="predicted"/>
<feature type="region of interest" description="Disordered" evidence="1">
    <location>
        <begin position="298"/>
        <end position="325"/>
    </location>
</feature>
<dbReference type="Proteomes" id="UP000244722">
    <property type="component" value="Unassembled WGS sequence"/>
</dbReference>
<evidence type="ECO:0000313" key="2">
    <source>
        <dbReference type="EMBL" id="PUU84336.1"/>
    </source>
</evidence>
<evidence type="ECO:0000313" key="3">
    <source>
        <dbReference type="Proteomes" id="UP000244722"/>
    </source>
</evidence>
<dbReference type="AlphaFoldDB" id="A0A2T7A9C1"/>
<evidence type="ECO:0000256" key="1">
    <source>
        <dbReference type="SAM" id="MobiDB-lite"/>
    </source>
</evidence>
<reference evidence="2 3" key="1">
    <citation type="submission" date="2017-04" db="EMBL/GenBank/DDBJ databases">
        <title>Draft genome sequence of Tuber borchii Vittad., a whitish edible truffle.</title>
        <authorList>
            <consortium name="DOE Joint Genome Institute"/>
            <person name="Murat C."/>
            <person name="Kuo A."/>
            <person name="Barry K.W."/>
            <person name="Clum A."/>
            <person name="Dockter R.B."/>
            <person name="Fauchery L."/>
            <person name="Iotti M."/>
            <person name="Kohler A."/>
            <person name="Labutti K."/>
            <person name="Lindquist E.A."/>
            <person name="Lipzen A."/>
            <person name="Ohm R.A."/>
            <person name="Wang M."/>
            <person name="Grigoriev I.V."/>
            <person name="Zambonelli A."/>
            <person name="Martin F.M."/>
        </authorList>
    </citation>
    <scope>NUCLEOTIDE SEQUENCE [LARGE SCALE GENOMIC DNA]</scope>
    <source>
        <strain evidence="2 3">Tbo3840</strain>
    </source>
</reference>
<sequence length="475" mass="51993">MSDDQVENSELLVHASAPTSRADDERYRAQALACLNFQPAKRNILGSVLVGGEGKRGCDRAEDGSSRGKRARLMEDDRDEERSSAQNLEVIKTPARRGGSSKTGAEAGMLRGLAQSVPITPGEVAGRFSSPTTEIATPVVMMSAPAAKDKTSFELRESFFSPYVPTPSPPLPKQKEGPMEDETSYGSSCFDSWDSIPNTIPDSQEAMSRLSRSSFREEGIDAIPQTAFAEAYGTSDEEQEDLSLPSSPPVIEELEISPQAIPPAIDPPQKEKDYESSSSPEKCIFPAISNVSFTYNQKTSSVGRPSPIPPPAPGSPSASESTTESLLLEEPALVGLSKQPQWPIPTLVEGPYHFFSPIPETSSNPPTVSENLRKIWNVGQVRAHYQKQKLSQSREIRELERGCWRMDMSGWTKFEDKVHFWNALKDHVTSGRFGWVSVFLDEKTGNVIKVYCFGGSAQHVCFSSPPLLSLFSPSN</sequence>
<feature type="region of interest" description="Disordered" evidence="1">
    <location>
        <begin position="164"/>
        <end position="213"/>
    </location>
</feature>
<feature type="region of interest" description="Disordered" evidence="1">
    <location>
        <begin position="53"/>
        <end position="85"/>
    </location>
</feature>
<dbReference type="EMBL" id="NESQ01000001">
    <property type="protein sequence ID" value="PUU84336.1"/>
    <property type="molecule type" value="Genomic_DNA"/>
</dbReference>